<sequence>MHELDREKSIHSPGLYAVWNAKPFLLENAIKMQKLRERKEYDYVFWNDAGSFREDNVYTDWPDGERVQRIWEEGSRATGTSQEELIFFPMYWKPPADAKGWTEGAGPVDSDISEGSFFGGTPKAVTWFSRTLYSYHDYYISLGFFAGKDQNLYNAVIFLFPSRFITVWHGDPDSPAQGGMPPNALMRGRLGACGPEWYYYQWWLSDKHSREEMRKYWMEHDREPSEAKWWKIRRIPCRMALLRGMEDVLKSTFGNDWTPPARTIGLRPTRMW</sequence>
<dbReference type="OrthoDB" id="411632at2759"/>
<name>A0A9W8JNR0_9AGAR</name>
<keyword evidence="2" id="KW-1185">Reference proteome</keyword>
<protein>
    <submittedName>
        <fullName evidence="1">Uncharacterized protein</fullName>
    </submittedName>
</protein>
<accession>A0A9W8JNR0</accession>
<evidence type="ECO:0000313" key="2">
    <source>
        <dbReference type="Proteomes" id="UP001148786"/>
    </source>
</evidence>
<evidence type="ECO:0000313" key="1">
    <source>
        <dbReference type="EMBL" id="KAJ3487741.1"/>
    </source>
</evidence>
<comment type="caution">
    <text evidence="1">The sequence shown here is derived from an EMBL/GenBank/DDBJ whole genome shotgun (WGS) entry which is preliminary data.</text>
</comment>
<proteinExistence type="predicted"/>
<dbReference type="EMBL" id="JANKHO010002904">
    <property type="protein sequence ID" value="KAJ3487741.1"/>
    <property type="molecule type" value="Genomic_DNA"/>
</dbReference>
<gene>
    <name evidence="1" type="ORF">NLJ89_g11686</name>
</gene>
<dbReference type="Proteomes" id="UP001148786">
    <property type="component" value="Unassembled WGS sequence"/>
</dbReference>
<organism evidence="1 2">
    <name type="scientific">Agrocybe chaxingu</name>
    <dbReference type="NCBI Taxonomy" id="84603"/>
    <lineage>
        <taxon>Eukaryota</taxon>
        <taxon>Fungi</taxon>
        <taxon>Dikarya</taxon>
        <taxon>Basidiomycota</taxon>
        <taxon>Agaricomycotina</taxon>
        <taxon>Agaricomycetes</taxon>
        <taxon>Agaricomycetidae</taxon>
        <taxon>Agaricales</taxon>
        <taxon>Agaricineae</taxon>
        <taxon>Strophariaceae</taxon>
        <taxon>Agrocybe</taxon>
    </lineage>
</organism>
<dbReference type="AlphaFoldDB" id="A0A9W8JNR0"/>
<reference evidence="1" key="1">
    <citation type="submission" date="2022-07" db="EMBL/GenBank/DDBJ databases">
        <title>Genome Sequence of Agrocybe chaxingu.</title>
        <authorList>
            <person name="Buettner E."/>
        </authorList>
    </citation>
    <scope>NUCLEOTIDE SEQUENCE</scope>
    <source>
        <strain evidence="1">MP-N11</strain>
    </source>
</reference>